<keyword evidence="6" id="KW-1185">Reference proteome</keyword>
<gene>
    <name evidence="5" type="ORF">SAMN05661044_04956</name>
</gene>
<dbReference type="InterPro" id="IPR028082">
    <property type="entry name" value="Peripla_BP_I"/>
</dbReference>
<dbReference type="InterPro" id="IPR010982">
    <property type="entry name" value="Lambda_DNA-bd_dom_sf"/>
</dbReference>
<dbReference type="Proteomes" id="UP000199421">
    <property type="component" value="Unassembled WGS sequence"/>
</dbReference>
<dbReference type="STRING" id="407022.SAMN05661044_04956"/>
<feature type="domain" description="HTH lacI-type" evidence="4">
    <location>
        <begin position="5"/>
        <end position="59"/>
    </location>
</feature>
<dbReference type="AlphaFoldDB" id="A0A1H7XSI6"/>
<name>A0A1H7XSI6_OLID1</name>
<dbReference type="CDD" id="cd06267">
    <property type="entry name" value="PBP1_LacI_sugar_binding-like"/>
    <property type="match status" value="1"/>
</dbReference>
<evidence type="ECO:0000256" key="1">
    <source>
        <dbReference type="ARBA" id="ARBA00023015"/>
    </source>
</evidence>
<dbReference type="Pfam" id="PF00356">
    <property type="entry name" value="LacI"/>
    <property type="match status" value="1"/>
</dbReference>
<dbReference type="InterPro" id="IPR000843">
    <property type="entry name" value="HTH_LacI"/>
</dbReference>
<organism evidence="5 6">
    <name type="scientific">Olivibacter domesticus</name>
    <name type="common">Pseudosphingobacterium domesticum</name>
    <dbReference type="NCBI Taxonomy" id="407022"/>
    <lineage>
        <taxon>Bacteria</taxon>
        <taxon>Pseudomonadati</taxon>
        <taxon>Bacteroidota</taxon>
        <taxon>Sphingobacteriia</taxon>
        <taxon>Sphingobacteriales</taxon>
        <taxon>Sphingobacteriaceae</taxon>
        <taxon>Olivibacter</taxon>
    </lineage>
</organism>
<dbReference type="EMBL" id="FOAF01000011">
    <property type="protein sequence ID" value="SEM36097.1"/>
    <property type="molecule type" value="Genomic_DNA"/>
</dbReference>
<evidence type="ECO:0000256" key="2">
    <source>
        <dbReference type="ARBA" id="ARBA00023125"/>
    </source>
</evidence>
<sequence>MSNPTTIKDLARALNISVSTVSRALRDTYDVSQETKDRVQAMAAELRYKPNFNAMSLVNGKTHNIGIILPFITNYYFSTVITGIQEVAYNHDYNIILYVTNDSPERELNITRNLSATGLDGLLVSTCCNSGEHFKELMSREIPIVFFDRVIDDLIVSRVTQDDYNGAFQATSHLVKQGYTKIAHIAGPKGLPFTEKRLKGYTDALKRHCLPMHEEWIIYSGFSQECGEQDTNTLLKLQPHLLPNAIFAVNDRKAIGATVALKRRNIQIGKEMGVIGFTNDPVSSLLSPTISTVAEPAFDIGRISCELLLKHLNKKQTPIQDIILPGKLIVRQSTQKEGSYTSKEAEDASK</sequence>
<dbReference type="InterPro" id="IPR001761">
    <property type="entry name" value="Peripla_BP/Lac1_sug-bd_dom"/>
</dbReference>
<dbReference type="GO" id="GO:0003700">
    <property type="term" value="F:DNA-binding transcription factor activity"/>
    <property type="evidence" value="ECO:0007669"/>
    <property type="project" value="TreeGrafter"/>
</dbReference>
<dbReference type="PANTHER" id="PTHR30146">
    <property type="entry name" value="LACI-RELATED TRANSCRIPTIONAL REPRESSOR"/>
    <property type="match status" value="1"/>
</dbReference>
<keyword evidence="3" id="KW-0804">Transcription</keyword>
<evidence type="ECO:0000256" key="3">
    <source>
        <dbReference type="ARBA" id="ARBA00023163"/>
    </source>
</evidence>
<dbReference type="SUPFAM" id="SSF53822">
    <property type="entry name" value="Periplasmic binding protein-like I"/>
    <property type="match status" value="1"/>
</dbReference>
<evidence type="ECO:0000259" key="4">
    <source>
        <dbReference type="PROSITE" id="PS50932"/>
    </source>
</evidence>
<evidence type="ECO:0000313" key="6">
    <source>
        <dbReference type="Proteomes" id="UP000199421"/>
    </source>
</evidence>
<dbReference type="PANTHER" id="PTHR30146:SF109">
    <property type="entry name" value="HTH-TYPE TRANSCRIPTIONAL REGULATOR GALS"/>
    <property type="match status" value="1"/>
</dbReference>
<dbReference type="Gene3D" id="1.10.260.40">
    <property type="entry name" value="lambda repressor-like DNA-binding domains"/>
    <property type="match status" value="1"/>
</dbReference>
<reference evidence="6" key="1">
    <citation type="submission" date="2016-10" db="EMBL/GenBank/DDBJ databases">
        <authorList>
            <person name="Varghese N."/>
            <person name="Submissions S."/>
        </authorList>
    </citation>
    <scope>NUCLEOTIDE SEQUENCE [LARGE SCALE GENOMIC DNA]</scope>
    <source>
        <strain evidence="6">DSM 18733</strain>
    </source>
</reference>
<protein>
    <submittedName>
        <fullName evidence="5">Transcriptional regulator, LacI family</fullName>
    </submittedName>
</protein>
<dbReference type="RefSeq" id="WP_093330798.1">
    <property type="nucleotide sequence ID" value="NZ_FOAF01000011.1"/>
</dbReference>
<dbReference type="SUPFAM" id="SSF47413">
    <property type="entry name" value="lambda repressor-like DNA-binding domains"/>
    <property type="match status" value="1"/>
</dbReference>
<dbReference type="OrthoDB" id="9803256at2"/>
<accession>A0A1H7XSI6</accession>
<proteinExistence type="predicted"/>
<dbReference type="GO" id="GO:0000976">
    <property type="term" value="F:transcription cis-regulatory region binding"/>
    <property type="evidence" value="ECO:0007669"/>
    <property type="project" value="TreeGrafter"/>
</dbReference>
<keyword evidence="1" id="KW-0805">Transcription regulation</keyword>
<evidence type="ECO:0000313" key="5">
    <source>
        <dbReference type="EMBL" id="SEM36097.1"/>
    </source>
</evidence>
<keyword evidence="2" id="KW-0238">DNA-binding</keyword>
<dbReference type="SMART" id="SM00354">
    <property type="entry name" value="HTH_LACI"/>
    <property type="match status" value="1"/>
</dbReference>
<dbReference type="Gene3D" id="3.40.50.2300">
    <property type="match status" value="2"/>
</dbReference>
<dbReference type="PROSITE" id="PS50932">
    <property type="entry name" value="HTH_LACI_2"/>
    <property type="match status" value="1"/>
</dbReference>
<dbReference type="Pfam" id="PF00532">
    <property type="entry name" value="Peripla_BP_1"/>
    <property type="match status" value="1"/>
</dbReference>
<dbReference type="CDD" id="cd01392">
    <property type="entry name" value="HTH_LacI"/>
    <property type="match status" value="1"/>
</dbReference>